<reference evidence="1" key="1">
    <citation type="submission" date="2018-02" db="EMBL/GenBank/DDBJ databases">
        <title>Rhizophora mucronata_Transcriptome.</title>
        <authorList>
            <person name="Meera S.P."/>
            <person name="Sreeshan A."/>
            <person name="Augustine A."/>
        </authorList>
    </citation>
    <scope>NUCLEOTIDE SEQUENCE</scope>
    <source>
        <tissue evidence="1">Leaf</tissue>
    </source>
</reference>
<dbReference type="EMBL" id="GGEC01023839">
    <property type="protein sequence ID" value="MBX04323.1"/>
    <property type="molecule type" value="Transcribed_RNA"/>
</dbReference>
<accession>A0A2P2KF31</accession>
<name>A0A2P2KF31_RHIMU</name>
<sequence>MQRLPKECDCPSWNILWYEASVQQRWEEFACWWSPIKLCVESRIF</sequence>
<proteinExistence type="predicted"/>
<protein>
    <submittedName>
        <fullName evidence="1">Uncharacterized protein</fullName>
    </submittedName>
</protein>
<dbReference type="AlphaFoldDB" id="A0A2P2KF31"/>
<evidence type="ECO:0000313" key="1">
    <source>
        <dbReference type="EMBL" id="MBX04323.1"/>
    </source>
</evidence>
<organism evidence="1">
    <name type="scientific">Rhizophora mucronata</name>
    <name type="common">Asiatic mangrove</name>
    <dbReference type="NCBI Taxonomy" id="61149"/>
    <lineage>
        <taxon>Eukaryota</taxon>
        <taxon>Viridiplantae</taxon>
        <taxon>Streptophyta</taxon>
        <taxon>Embryophyta</taxon>
        <taxon>Tracheophyta</taxon>
        <taxon>Spermatophyta</taxon>
        <taxon>Magnoliopsida</taxon>
        <taxon>eudicotyledons</taxon>
        <taxon>Gunneridae</taxon>
        <taxon>Pentapetalae</taxon>
        <taxon>rosids</taxon>
        <taxon>fabids</taxon>
        <taxon>Malpighiales</taxon>
        <taxon>Rhizophoraceae</taxon>
        <taxon>Rhizophora</taxon>
    </lineage>
</organism>